<protein>
    <submittedName>
        <fullName evidence="1">Uncharacterized protein</fullName>
    </submittedName>
</protein>
<sequence>MHEEMEGLKKLKEWNMTSGTMPTGASTLYTHQLLSMETSWLPNSGCFPINAQQPLPLMNLSQLASTTGDAGN</sequence>
<organism evidence="1 2">
    <name type="scientific">Portunus trituberculatus</name>
    <name type="common">Swimming crab</name>
    <name type="synonym">Neptunus trituberculatus</name>
    <dbReference type="NCBI Taxonomy" id="210409"/>
    <lineage>
        <taxon>Eukaryota</taxon>
        <taxon>Metazoa</taxon>
        <taxon>Ecdysozoa</taxon>
        <taxon>Arthropoda</taxon>
        <taxon>Crustacea</taxon>
        <taxon>Multicrustacea</taxon>
        <taxon>Malacostraca</taxon>
        <taxon>Eumalacostraca</taxon>
        <taxon>Eucarida</taxon>
        <taxon>Decapoda</taxon>
        <taxon>Pleocyemata</taxon>
        <taxon>Brachyura</taxon>
        <taxon>Eubrachyura</taxon>
        <taxon>Portunoidea</taxon>
        <taxon>Portunidae</taxon>
        <taxon>Portuninae</taxon>
        <taxon>Portunus</taxon>
    </lineage>
</organism>
<evidence type="ECO:0000313" key="1">
    <source>
        <dbReference type="EMBL" id="MPC55594.1"/>
    </source>
</evidence>
<evidence type="ECO:0000313" key="2">
    <source>
        <dbReference type="Proteomes" id="UP000324222"/>
    </source>
</evidence>
<gene>
    <name evidence="1" type="ORF">E2C01_049536</name>
</gene>
<dbReference type="AlphaFoldDB" id="A0A5B7GGB0"/>
<dbReference type="EMBL" id="VSRR010013299">
    <property type="protein sequence ID" value="MPC55594.1"/>
    <property type="molecule type" value="Genomic_DNA"/>
</dbReference>
<proteinExistence type="predicted"/>
<name>A0A5B7GGB0_PORTR</name>
<keyword evidence="2" id="KW-1185">Reference proteome</keyword>
<reference evidence="1 2" key="1">
    <citation type="submission" date="2019-05" db="EMBL/GenBank/DDBJ databases">
        <title>Another draft genome of Portunus trituberculatus and its Hox gene families provides insights of decapod evolution.</title>
        <authorList>
            <person name="Jeong J.-H."/>
            <person name="Song I."/>
            <person name="Kim S."/>
            <person name="Choi T."/>
            <person name="Kim D."/>
            <person name="Ryu S."/>
            <person name="Kim W."/>
        </authorList>
    </citation>
    <scope>NUCLEOTIDE SEQUENCE [LARGE SCALE GENOMIC DNA]</scope>
    <source>
        <tissue evidence="1">Muscle</tissue>
    </source>
</reference>
<dbReference type="Proteomes" id="UP000324222">
    <property type="component" value="Unassembled WGS sequence"/>
</dbReference>
<accession>A0A5B7GGB0</accession>
<comment type="caution">
    <text evidence="1">The sequence shown here is derived from an EMBL/GenBank/DDBJ whole genome shotgun (WGS) entry which is preliminary data.</text>
</comment>